<protein>
    <submittedName>
        <fullName evidence="1">17014_t:CDS:1</fullName>
    </submittedName>
</protein>
<accession>A0ACA9SH27</accession>
<sequence length="68" mass="8097">EEPILSREFSLYPLRCEDHFYHNNIGVDILKNEIFYLKRQIRTTFYDDTIAFRPCYHATPMLPGAKST</sequence>
<organism evidence="1 2">
    <name type="scientific">Racocetra persica</name>
    <dbReference type="NCBI Taxonomy" id="160502"/>
    <lineage>
        <taxon>Eukaryota</taxon>
        <taxon>Fungi</taxon>
        <taxon>Fungi incertae sedis</taxon>
        <taxon>Mucoromycota</taxon>
        <taxon>Glomeromycotina</taxon>
        <taxon>Glomeromycetes</taxon>
        <taxon>Diversisporales</taxon>
        <taxon>Gigasporaceae</taxon>
        <taxon>Racocetra</taxon>
    </lineage>
</organism>
<feature type="non-terminal residue" evidence="1">
    <location>
        <position position="1"/>
    </location>
</feature>
<keyword evidence="2" id="KW-1185">Reference proteome</keyword>
<evidence type="ECO:0000313" key="2">
    <source>
        <dbReference type="Proteomes" id="UP000789920"/>
    </source>
</evidence>
<comment type="caution">
    <text evidence="1">The sequence shown here is derived from an EMBL/GenBank/DDBJ whole genome shotgun (WGS) entry which is preliminary data.</text>
</comment>
<dbReference type="EMBL" id="CAJVQC010124223">
    <property type="protein sequence ID" value="CAG8839623.1"/>
    <property type="molecule type" value="Genomic_DNA"/>
</dbReference>
<gene>
    <name evidence="1" type="ORF">RPERSI_LOCUS31122</name>
</gene>
<reference evidence="1" key="1">
    <citation type="submission" date="2021-06" db="EMBL/GenBank/DDBJ databases">
        <authorList>
            <person name="Kallberg Y."/>
            <person name="Tangrot J."/>
            <person name="Rosling A."/>
        </authorList>
    </citation>
    <scope>NUCLEOTIDE SEQUENCE</scope>
    <source>
        <strain evidence="1">MA461A</strain>
    </source>
</reference>
<dbReference type="Proteomes" id="UP000789920">
    <property type="component" value="Unassembled WGS sequence"/>
</dbReference>
<proteinExistence type="predicted"/>
<name>A0ACA9SH27_9GLOM</name>
<evidence type="ECO:0000313" key="1">
    <source>
        <dbReference type="EMBL" id="CAG8839623.1"/>
    </source>
</evidence>